<dbReference type="PANTHER" id="PTHR23313:SF0">
    <property type="entry name" value="TESTIS-EXPRESSED PROTEIN 9"/>
    <property type="match status" value="1"/>
</dbReference>
<sequence length="340" mass="40253">MNKLDYLAQKEEELRKLNEQLEQRKNNILDDEKEYQIDTKTNKLTINNGRNPFAQDDDDHLDQNEDDDDFNKQFHNDDPKFRQSATSLLKEAKQLRESYQRDKTNDRPAVSDHYDDEFNSALSEVERYREVLEKSKEQEKIINFQKAKIAALQAELEDALKSQNKVESKHEDLESQNKKLAEEAKKFNEKMNQSNIQMQKLKQQNQDLQTKLNSLEKSLQEQNKELDAIERDKKKTGQEVGTKDAKLNRAIEELEKYKLQLKEAKASEVSKSDTLRKDMDRLLEENRKLERQRNELMQAFKKQMKLIDILKRQKMHIEAAKLLAFTEDEFVKTLELGDKM</sequence>
<proteinExistence type="predicted"/>
<name>A0A078B4M4_STYLE</name>
<dbReference type="OrthoDB" id="269872at2759"/>
<feature type="region of interest" description="Disordered" evidence="1">
    <location>
        <begin position="24"/>
        <end position="114"/>
    </location>
</feature>
<accession>A0A078B4M4</accession>
<feature type="compositionally biased region" description="Acidic residues" evidence="1">
    <location>
        <begin position="55"/>
        <end position="69"/>
    </location>
</feature>
<reference evidence="2 3" key="1">
    <citation type="submission" date="2014-06" db="EMBL/GenBank/DDBJ databases">
        <authorList>
            <person name="Swart Estienne"/>
        </authorList>
    </citation>
    <scope>NUCLEOTIDE SEQUENCE [LARGE SCALE GENOMIC DNA]</scope>
    <source>
        <strain evidence="2 3">130c</strain>
    </source>
</reference>
<dbReference type="InParanoid" id="A0A078B4M4"/>
<dbReference type="Gene3D" id="1.20.5.340">
    <property type="match status" value="1"/>
</dbReference>
<dbReference type="SUPFAM" id="SSF57997">
    <property type="entry name" value="Tropomyosin"/>
    <property type="match status" value="1"/>
</dbReference>
<evidence type="ECO:0000313" key="2">
    <source>
        <dbReference type="EMBL" id="CDW88177.1"/>
    </source>
</evidence>
<protein>
    <recommendedName>
        <fullName evidence="4">Testis-expressed sequence 9 protein</fullName>
    </recommendedName>
</protein>
<dbReference type="AlphaFoldDB" id="A0A078B4M4"/>
<keyword evidence="3" id="KW-1185">Reference proteome</keyword>
<organism evidence="2 3">
    <name type="scientific">Stylonychia lemnae</name>
    <name type="common">Ciliate</name>
    <dbReference type="NCBI Taxonomy" id="5949"/>
    <lineage>
        <taxon>Eukaryota</taxon>
        <taxon>Sar</taxon>
        <taxon>Alveolata</taxon>
        <taxon>Ciliophora</taxon>
        <taxon>Intramacronucleata</taxon>
        <taxon>Spirotrichea</taxon>
        <taxon>Stichotrichia</taxon>
        <taxon>Sporadotrichida</taxon>
        <taxon>Oxytrichidae</taxon>
        <taxon>Stylonychinae</taxon>
        <taxon>Stylonychia</taxon>
    </lineage>
</organism>
<evidence type="ECO:0008006" key="4">
    <source>
        <dbReference type="Google" id="ProtNLM"/>
    </source>
</evidence>
<feature type="compositionally biased region" description="Basic and acidic residues" evidence="1">
    <location>
        <begin position="70"/>
        <end position="81"/>
    </location>
</feature>
<evidence type="ECO:0000313" key="3">
    <source>
        <dbReference type="Proteomes" id="UP000039865"/>
    </source>
</evidence>
<gene>
    <name evidence="2" type="primary">Contig11001.g11753</name>
    <name evidence="2" type="ORF">STYLEM_17295</name>
</gene>
<feature type="compositionally biased region" description="Basic and acidic residues" evidence="1">
    <location>
        <begin position="90"/>
        <end position="113"/>
    </location>
</feature>
<dbReference type="Proteomes" id="UP000039865">
    <property type="component" value="Unassembled WGS sequence"/>
</dbReference>
<dbReference type="OMA" id="IHIIAAR"/>
<dbReference type="PANTHER" id="PTHR23313">
    <property type="entry name" value="TSEC1-RELATED"/>
    <property type="match status" value="1"/>
</dbReference>
<feature type="compositionally biased region" description="Basic and acidic residues" evidence="1">
    <location>
        <begin position="24"/>
        <end position="41"/>
    </location>
</feature>
<evidence type="ECO:0000256" key="1">
    <source>
        <dbReference type="SAM" id="MobiDB-lite"/>
    </source>
</evidence>
<dbReference type="EMBL" id="CCKQ01016306">
    <property type="protein sequence ID" value="CDW88177.1"/>
    <property type="molecule type" value="Genomic_DNA"/>
</dbReference>